<protein>
    <recommendedName>
        <fullName evidence="2">SAM domain-containing protein</fullName>
    </recommendedName>
</protein>
<name>A0ABP0VV76_9BRYO</name>
<evidence type="ECO:0000259" key="2">
    <source>
        <dbReference type="PROSITE" id="PS50105"/>
    </source>
</evidence>
<feature type="domain" description="SAM" evidence="2">
    <location>
        <begin position="13"/>
        <end position="77"/>
    </location>
</feature>
<dbReference type="SUPFAM" id="SSF47769">
    <property type="entry name" value="SAM/Pointed domain"/>
    <property type="match status" value="1"/>
</dbReference>
<feature type="region of interest" description="Disordered" evidence="1">
    <location>
        <begin position="436"/>
        <end position="461"/>
    </location>
</feature>
<feature type="region of interest" description="Disordered" evidence="1">
    <location>
        <begin position="258"/>
        <end position="284"/>
    </location>
</feature>
<dbReference type="EMBL" id="OZ020106">
    <property type="protein sequence ID" value="CAK9258381.1"/>
    <property type="molecule type" value="Genomic_DNA"/>
</dbReference>
<dbReference type="SMART" id="SM00454">
    <property type="entry name" value="SAM"/>
    <property type="match status" value="1"/>
</dbReference>
<dbReference type="Pfam" id="PF00536">
    <property type="entry name" value="SAM_1"/>
    <property type="match status" value="1"/>
</dbReference>
<keyword evidence="4" id="KW-1185">Reference proteome</keyword>
<dbReference type="InterPro" id="IPR001660">
    <property type="entry name" value="SAM"/>
</dbReference>
<evidence type="ECO:0000313" key="4">
    <source>
        <dbReference type="Proteomes" id="UP001497444"/>
    </source>
</evidence>
<sequence>MEMQPARREVKTWSVARVAEHMAVFLQSPKYERIFRENLVDGELLLELDREDLMHLGIVKLRDVKSVLRWIANCYDDDEDSSDENDSIIVASLQQIPPVPHNVKAAAASAQRKPPPLHSWFDDITYERIFKGRVKKKKAVENPPPGDEELLQQLLCGKRFLRKYHPEAYRVLLQNECLVRGWFKDLSDPVVSSFFDADLKHDRCAQEALRSFIHKRQPQLGALMFSVPGSSEEVVLVRWREDDIYAWVLEFCKQHCTNGGRRKRAPLREIPSSKQKKPKKQHDGLGFRAEEDEKLLDLCSNGEFNLQLWGLKKQTTTLGTELAARDRCCSLLNGLLGAEDTQSSSFFMGDKNVQLFGYGLPVEVVREQPYKVWAVKVLSLVPETSELYVPCGLQFRNHKLQVKTVLEGSVIHMPASYMSLHATQFFMPPDDYHDEFSDKPKFQSSDEEDGGQEPISSSDTLVPHLSENEQGVVQDGSESLSNHGCQGVLKDTEGGIFSIELIIDPEPTNFIPKRIFADKEEKMMARYEDLFCK</sequence>
<dbReference type="PROSITE" id="PS50105">
    <property type="entry name" value="SAM_DOMAIN"/>
    <property type="match status" value="1"/>
</dbReference>
<dbReference type="Proteomes" id="UP001497444">
    <property type="component" value="Chromosome 11"/>
</dbReference>
<dbReference type="Gene3D" id="1.10.150.50">
    <property type="entry name" value="Transcription Factor, Ets-1"/>
    <property type="match status" value="1"/>
</dbReference>
<accession>A0ABP0VV76</accession>
<organism evidence="3 4">
    <name type="scientific">Sphagnum jensenii</name>
    <dbReference type="NCBI Taxonomy" id="128206"/>
    <lineage>
        <taxon>Eukaryota</taxon>
        <taxon>Viridiplantae</taxon>
        <taxon>Streptophyta</taxon>
        <taxon>Embryophyta</taxon>
        <taxon>Bryophyta</taxon>
        <taxon>Sphagnophytina</taxon>
        <taxon>Sphagnopsida</taxon>
        <taxon>Sphagnales</taxon>
        <taxon>Sphagnaceae</taxon>
        <taxon>Sphagnum</taxon>
    </lineage>
</organism>
<evidence type="ECO:0000256" key="1">
    <source>
        <dbReference type="SAM" id="MobiDB-lite"/>
    </source>
</evidence>
<reference evidence="3" key="1">
    <citation type="submission" date="2024-02" db="EMBL/GenBank/DDBJ databases">
        <authorList>
            <consortium name="ELIXIR-Norway"/>
            <consortium name="Elixir Norway"/>
        </authorList>
    </citation>
    <scope>NUCLEOTIDE SEQUENCE</scope>
</reference>
<evidence type="ECO:0000313" key="3">
    <source>
        <dbReference type="EMBL" id="CAK9258381.1"/>
    </source>
</evidence>
<proteinExistence type="predicted"/>
<dbReference type="InterPro" id="IPR013761">
    <property type="entry name" value="SAM/pointed_sf"/>
</dbReference>
<gene>
    <name evidence="3" type="ORF">CSSPJE1EN1_LOCUS3859</name>
</gene>